<gene>
    <name evidence="1" type="ORF">NB037_12795</name>
</gene>
<evidence type="ECO:0000313" key="1">
    <source>
        <dbReference type="EMBL" id="MCM6763297.1"/>
    </source>
</evidence>
<proteinExistence type="predicted"/>
<dbReference type="Proteomes" id="UP001155240">
    <property type="component" value="Unassembled WGS sequence"/>
</dbReference>
<reference evidence="1" key="1">
    <citation type="submission" date="2022-06" db="EMBL/GenBank/DDBJ databases">
        <title>Whole genome shotgun sequencing (WGS) of Rathayibacter sp. ZW T2_19, isolated from stored onions (Allium cepa).</title>
        <authorList>
            <person name="Stoll D.A."/>
            <person name="Huch M."/>
        </authorList>
    </citation>
    <scope>NUCLEOTIDE SEQUENCE</scope>
    <source>
        <strain evidence="1">ZW T2_19</strain>
    </source>
</reference>
<comment type="caution">
    <text evidence="1">The sequence shown here is derived from an EMBL/GenBank/DDBJ whole genome shotgun (WGS) entry which is preliminary data.</text>
</comment>
<protein>
    <submittedName>
        <fullName evidence="1">HlyD family efflux transporter periplasmic adaptor subunit</fullName>
    </submittedName>
</protein>
<dbReference type="Gene3D" id="2.40.50.100">
    <property type="match status" value="1"/>
</dbReference>
<keyword evidence="2" id="KW-1185">Reference proteome</keyword>
<dbReference type="AlphaFoldDB" id="A0A9X2DYI4"/>
<name>A0A9X2DYI4_9MICO</name>
<evidence type="ECO:0000313" key="2">
    <source>
        <dbReference type="Proteomes" id="UP001155240"/>
    </source>
</evidence>
<dbReference type="PANTHER" id="PTHR30386">
    <property type="entry name" value="MEMBRANE FUSION SUBUNIT OF EMRAB-TOLC MULTIDRUG EFFLUX PUMP"/>
    <property type="match status" value="1"/>
</dbReference>
<sequence>MKPLRWLGFVLSCVVAVGIAAAGLVYANISSLTVRAASAQLVTEDYSLGTPFAGTIQDLTISRGDSVQKGDVLFSLQSAILESDMQTKDFTSADVGYTIEPGGLMVFTAALDGVVKQVDTEIGAFVEEDEILAVVAIADSIHLESEFSLGARDYSRIPVGGTVAVAMPDGTTVDAEIYDIEVEQYRNGRATTVVRARTDEITTQDYNVVGAPVRAELRLQDDESFGGWLVARLGDLVTPGGFAR</sequence>
<dbReference type="InterPro" id="IPR050739">
    <property type="entry name" value="MFP"/>
</dbReference>
<organism evidence="1 2">
    <name type="scientific">Rathayibacter rubneri</name>
    <dbReference type="NCBI Taxonomy" id="2950106"/>
    <lineage>
        <taxon>Bacteria</taxon>
        <taxon>Bacillati</taxon>
        <taxon>Actinomycetota</taxon>
        <taxon>Actinomycetes</taxon>
        <taxon>Micrococcales</taxon>
        <taxon>Microbacteriaceae</taxon>
        <taxon>Rathayibacter</taxon>
    </lineage>
</organism>
<accession>A0A9X2DYI4</accession>
<dbReference type="EMBL" id="JAMRYM010000057">
    <property type="protein sequence ID" value="MCM6763297.1"/>
    <property type="molecule type" value="Genomic_DNA"/>
</dbReference>
<dbReference type="RefSeq" id="WP_251946321.1">
    <property type="nucleotide sequence ID" value="NZ_JAMRYM010000057.1"/>
</dbReference>